<keyword evidence="1" id="KW-0472">Membrane</keyword>
<keyword evidence="1" id="KW-1133">Transmembrane helix</keyword>
<evidence type="ECO:0000313" key="4">
    <source>
        <dbReference type="Proteomes" id="UP000177376"/>
    </source>
</evidence>
<reference evidence="3 4" key="1">
    <citation type="journal article" date="2016" name="Nat. Commun.">
        <title>Thousands of microbial genomes shed light on interconnected biogeochemical processes in an aquifer system.</title>
        <authorList>
            <person name="Anantharaman K."/>
            <person name="Brown C.T."/>
            <person name="Hug L.A."/>
            <person name="Sharon I."/>
            <person name="Castelle C.J."/>
            <person name="Probst A.J."/>
            <person name="Thomas B.C."/>
            <person name="Singh A."/>
            <person name="Wilkins M.J."/>
            <person name="Karaoz U."/>
            <person name="Brodie E.L."/>
            <person name="Williams K.H."/>
            <person name="Hubbard S.S."/>
            <person name="Banfield J.F."/>
        </authorList>
    </citation>
    <scope>NUCLEOTIDE SEQUENCE [LARGE SCALE GENOMIC DNA]</scope>
</reference>
<feature type="domain" description="DUF4015" evidence="2">
    <location>
        <begin position="80"/>
        <end position="396"/>
    </location>
</feature>
<sequence length="403" mass="45568">MKGTGFNGDGSVLSEKKIPPLAALAVLAIISLLSAASIIIESRDNTKFLSFLKINKQVILSETSNSPYPQALATPLKAKGIYLTGYTFSNQRRREELINLIKETELNSLVIDLKDPAGKFMFPPFSEKLKNWPLSPVARSRVDYQNILNQLQNEEIYTIARITTFQDPTAVKTFPALALKNKSGGVWSDYKGVTWLDLTNPEVWQLIVEQAKEAALIGYDEVQFDYIRFPSDGNIKQIQYHNFSDSQRRYEIITEFFKYLKSELAELPIPLSIDLFGLTYQRRNDPNYDLNIGQRLVDAALYFNFISPMVYPSHYPPGYLSLANPAAHPYEVVNQALKEGKLILETATSSIATTRPWLQDFDLGADYDAKMVKAQIRASDENQTAGWLLWNAKNVYTRGALEK</sequence>
<name>A0A1G1YM33_9BACT</name>
<gene>
    <name evidence="3" type="ORF">A3A02_02680</name>
</gene>
<dbReference type="EMBL" id="MHIM01000012">
    <property type="protein sequence ID" value="OGY52720.1"/>
    <property type="molecule type" value="Genomic_DNA"/>
</dbReference>
<accession>A0A1G1YM33</accession>
<dbReference type="InterPro" id="IPR017853">
    <property type="entry name" value="GH"/>
</dbReference>
<evidence type="ECO:0000256" key="1">
    <source>
        <dbReference type="SAM" id="Phobius"/>
    </source>
</evidence>
<feature type="transmembrane region" description="Helical" evidence="1">
    <location>
        <begin position="21"/>
        <end position="40"/>
    </location>
</feature>
<organism evidence="3 4">
    <name type="scientific">Candidatus Buchananbacteria bacterium RIFCSPLOWO2_01_FULL_39_33</name>
    <dbReference type="NCBI Taxonomy" id="1797543"/>
    <lineage>
        <taxon>Bacteria</taxon>
        <taxon>Candidatus Buchananiibacteriota</taxon>
    </lineage>
</organism>
<dbReference type="AlphaFoldDB" id="A0A1G1YM33"/>
<keyword evidence="1" id="KW-0812">Transmembrane</keyword>
<comment type="caution">
    <text evidence="3">The sequence shown here is derived from an EMBL/GenBank/DDBJ whole genome shotgun (WGS) entry which is preliminary data.</text>
</comment>
<protein>
    <recommendedName>
        <fullName evidence="2">DUF4015 domain-containing protein</fullName>
    </recommendedName>
</protein>
<evidence type="ECO:0000259" key="2">
    <source>
        <dbReference type="Pfam" id="PF13200"/>
    </source>
</evidence>
<dbReference type="SUPFAM" id="SSF51445">
    <property type="entry name" value="(Trans)glycosidases"/>
    <property type="match status" value="1"/>
</dbReference>
<dbReference type="Proteomes" id="UP000177376">
    <property type="component" value="Unassembled WGS sequence"/>
</dbReference>
<dbReference type="Pfam" id="PF13200">
    <property type="entry name" value="DUF4015"/>
    <property type="match status" value="1"/>
</dbReference>
<dbReference type="InterPro" id="IPR025275">
    <property type="entry name" value="DUF4015"/>
</dbReference>
<evidence type="ECO:0000313" key="3">
    <source>
        <dbReference type="EMBL" id="OGY52720.1"/>
    </source>
</evidence>
<proteinExistence type="predicted"/>